<sequence>MVNPNAPSVTITVHAGRNLVAKDKNMLGKKTTSDPYVQIFAHNDSKQQLGKTQTKPRTLGPTWEQSFKIPLDLILREQQKHNGGPNSSLLLVIYDRDLVGSNDAMGSVYVPIDSPSSQKWHTVTNGAKPHFCKNASGELLVSVSIDKPLSIVPGNMIPVQSSQIDVGLAWDADFNLKNAVDLDAACVALDRNGKFLMDETVYYGNLSNRNGSITHSGDERTGESSGDDERISVQLNRIPSNVLALYIILSVATPKKTLEQVRSTRVNIYRKQAAATGAPGHNNGSGSGKPICQFVPSERGPFSTMFLARLARDSTTSDDWMLCPLEVGDPHARDFGSVIPHVKGFTRDLLPNIDIDAGERIAVMRKNGVIRLRDFGTRSLREEFSQTEDVENATFRELSFGLAWDITNGANIDLDASILCLGADYSLKDQVFFNRKTSDDGAIQHSGDERSGASAGDDETIRLKLSDIDPSILYLGITINSYSGQELDDVSRASCHLYDTAAKRDIMTYTLTNAQELDKYTALLVGCLYRTSGNSVDWMMRLISEPGHGKLAKDLLGQFQNFLRNNPPPEPEVVIEPEIDLSYTMPAFKPIKEDEDIVL</sequence>
<dbReference type="SUPFAM" id="SSF49562">
    <property type="entry name" value="C2 domain (Calcium/lipid-binding domain, CaLB)"/>
    <property type="match status" value="1"/>
</dbReference>
<dbReference type="SMART" id="SM00239">
    <property type="entry name" value="C2"/>
    <property type="match status" value="1"/>
</dbReference>
<feature type="compositionally biased region" description="Basic and acidic residues" evidence="1">
    <location>
        <begin position="216"/>
        <end position="228"/>
    </location>
</feature>
<dbReference type="CDD" id="cd06974">
    <property type="entry name" value="TerD_like"/>
    <property type="match status" value="2"/>
</dbReference>
<evidence type="ECO:0000313" key="3">
    <source>
        <dbReference type="EMBL" id="CAD8329048.1"/>
    </source>
</evidence>
<feature type="domain" description="C2" evidence="2">
    <location>
        <begin position="1"/>
        <end position="125"/>
    </location>
</feature>
<dbReference type="PANTHER" id="PTHR32097:SF17">
    <property type="entry name" value="CAMP-BINDING PROTEIN 1-RELATED"/>
    <property type="match status" value="1"/>
</dbReference>
<dbReference type="EMBL" id="HBEF01001796">
    <property type="protein sequence ID" value="CAD8329048.1"/>
    <property type="molecule type" value="Transcribed_RNA"/>
</dbReference>
<reference evidence="3" key="1">
    <citation type="submission" date="2021-01" db="EMBL/GenBank/DDBJ databases">
        <authorList>
            <person name="Corre E."/>
            <person name="Pelletier E."/>
            <person name="Niang G."/>
            <person name="Scheremetjew M."/>
            <person name="Finn R."/>
            <person name="Kale V."/>
            <person name="Holt S."/>
            <person name="Cochrane G."/>
            <person name="Meng A."/>
            <person name="Brown T."/>
            <person name="Cohen L."/>
        </authorList>
    </citation>
    <scope>NUCLEOTIDE SEQUENCE</scope>
    <source>
        <strain evidence="3">CCMP3328</strain>
    </source>
</reference>
<dbReference type="InterPro" id="IPR000008">
    <property type="entry name" value="C2_dom"/>
</dbReference>
<dbReference type="InterPro" id="IPR051324">
    <property type="entry name" value="Stress/Tellurium_Resist"/>
</dbReference>
<organism evidence="3">
    <name type="scientific">Craspedostauros australis</name>
    <dbReference type="NCBI Taxonomy" id="1486917"/>
    <lineage>
        <taxon>Eukaryota</taxon>
        <taxon>Sar</taxon>
        <taxon>Stramenopiles</taxon>
        <taxon>Ochrophyta</taxon>
        <taxon>Bacillariophyta</taxon>
        <taxon>Bacillariophyceae</taxon>
        <taxon>Bacillariophycidae</taxon>
        <taxon>Naviculales</taxon>
        <taxon>Naviculaceae</taxon>
        <taxon>Craspedostauros</taxon>
    </lineage>
</organism>
<dbReference type="Pfam" id="PF02342">
    <property type="entry name" value="TerD"/>
    <property type="match status" value="2"/>
</dbReference>
<evidence type="ECO:0000259" key="2">
    <source>
        <dbReference type="PROSITE" id="PS50004"/>
    </source>
</evidence>
<proteinExistence type="predicted"/>
<dbReference type="Gene3D" id="2.60.60.30">
    <property type="entry name" value="sav2460 like domains"/>
    <property type="match status" value="2"/>
</dbReference>
<protein>
    <recommendedName>
        <fullName evidence="2">C2 domain-containing protein</fullName>
    </recommendedName>
</protein>
<dbReference type="Gene3D" id="2.60.40.150">
    <property type="entry name" value="C2 domain"/>
    <property type="match status" value="1"/>
</dbReference>
<accession>A0A7R9WM40</accession>
<gene>
    <name evidence="3" type="ORF">CAUS1442_LOCUS1146</name>
</gene>
<evidence type="ECO:0000256" key="1">
    <source>
        <dbReference type="SAM" id="MobiDB-lite"/>
    </source>
</evidence>
<dbReference type="InterPro" id="IPR035892">
    <property type="entry name" value="C2_domain_sf"/>
</dbReference>
<dbReference type="PROSITE" id="PS50004">
    <property type="entry name" value="C2"/>
    <property type="match status" value="1"/>
</dbReference>
<dbReference type="AlphaFoldDB" id="A0A7R9WM40"/>
<dbReference type="PANTHER" id="PTHR32097">
    <property type="entry name" value="CAMP-BINDING PROTEIN 1-RELATED"/>
    <property type="match status" value="1"/>
</dbReference>
<name>A0A7R9WM40_9STRA</name>
<feature type="region of interest" description="Disordered" evidence="1">
    <location>
        <begin position="208"/>
        <end position="228"/>
    </location>
</feature>
<dbReference type="CDD" id="cd00030">
    <property type="entry name" value="C2"/>
    <property type="match status" value="1"/>
</dbReference>
<dbReference type="InterPro" id="IPR003325">
    <property type="entry name" value="TerD"/>
</dbReference>
<dbReference type="Pfam" id="PF00168">
    <property type="entry name" value="C2"/>
    <property type="match status" value="1"/>
</dbReference>